<accession>A0A4C1T476</accession>
<dbReference type="Proteomes" id="UP000299102">
    <property type="component" value="Unassembled WGS sequence"/>
</dbReference>
<sequence length="86" mass="9783">MAKNLSALKMLNAVHSTVEWAYRAHRTVCQLLTLDIENGLDGPVYFDELLHPKRSPEFEFERVENVESETSNSSLSSECKLKLTVD</sequence>
<dbReference type="EMBL" id="BGZK01000030">
    <property type="protein sequence ID" value="GBP08257.1"/>
    <property type="molecule type" value="Genomic_DNA"/>
</dbReference>
<reference evidence="1 2" key="1">
    <citation type="journal article" date="2019" name="Commun. Biol.">
        <title>The bagworm genome reveals a unique fibroin gene that provides high tensile strength.</title>
        <authorList>
            <person name="Kono N."/>
            <person name="Nakamura H."/>
            <person name="Ohtoshi R."/>
            <person name="Tomita M."/>
            <person name="Numata K."/>
            <person name="Arakawa K."/>
        </authorList>
    </citation>
    <scope>NUCLEOTIDE SEQUENCE [LARGE SCALE GENOMIC DNA]</scope>
</reference>
<protein>
    <submittedName>
        <fullName evidence="1">Uncharacterized protein</fullName>
    </submittedName>
</protein>
<name>A0A4C1T476_EUMVA</name>
<proteinExistence type="predicted"/>
<dbReference type="AlphaFoldDB" id="A0A4C1T476"/>
<evidence type="ECO:0000313" key="1">
    <source>
        <dbReference type="EMBL" id="GBP08257.1"/>
    </source>
</evidence>
<keyword evidence="2" id="KW-1185">Reference proteome</keyword>
<evidence type="ECO:0000313" key="2">
    <source>
        <dbReference type="Proteomes" id="UP000299102"/>
    </source>
</evidence>
<gene>
    <name evidence="1" type="ORF">EVAR_78746_1</name>
</gene>
<organism evidence="1 2">
    <name type="scientific">Eumeta variegata</name>
    <name type="common">Bagworm moth</name>
    <name type="synonym">Eumeta japonica</name>
    <dbReference type="NCBI Taxonomy" id="151549"/>
    <lineage>
        <taxon>Eukaryota</taxon>
        <taxon>Metazoa</taxon>
        <taxon>Ecdysozoa</taxon>
        <taxon>Arthropoda</taxon>
        <taxon>Hexapoda</taxon>
        <taxon>Insecta</taxon>
        <taxon>Pterygota</taxon>
        <taxon>Neoptera</taxon>
        <taxon>Endopterygota</taxon>
        <taxon>Lepidoptera</taxon>
        <taxon>Glossata</taxon>
        <taxon>Ditrysia</taxon>
        <taxon>Tineoidea</taxon>
        <taxon>Psychidae</taxon>
        <taxon>Oiketicinae</taxon>
        <taxon>Eumeta</taxon>
    </lineage>
</organism>
<comment type="caution">
    <text evidence="1">The sequence shown here is derived from an EMBL/GenBank/DDBJ whole genome shotgun (WGS) entry which is preliminary data.</text>
</comment>